<dbReference type="InterPro" id="IPR057520">
    <property type="entry name" value="GRHL1/CP2_C"/>
</dbReference>
<name>A0A7I8V806_9ANNE</name>
<feature type="domain" description="Grh/CP2 DB" evidence="8">
    <location>
        <begin position="486"/>
        <end position="720"/>
    </location>
</feature>
<keyword evidence="3 6" id="KW-0238">DNA-binding</keyword>
<dbReference type="Pfam" id="PF04516">
    <property type="entry name" value="CP2"/>
    <property type="match status" value="1"/>
</dbReference>
<dbReference type="Pfam" id="PF25416">
    <property type="entry name" value="GRHL1_C"/>
    <property type="match status" value="1"/>
</dbReference>
<keyword evidence="4" id="KW-0804">Transcription</keyword>
<dbReference type="PROSITE" id="PS51968">
    <property type="entry name" value="GRH_CP2_DB"/>
    <property type="match status" value="1"/>
</dbReference>
<dbReference type="GO" id="GO:0005634">
    <property type="term" value="C:nucleus"/>
    <property type="evidence" value="ECO:0007669"/>
    <property type="project" value="UniProtKB-SubCell"/>
</dbReference>
<keyword evidence="2" id="KW-0805">Transcription regulation</keyword>
<dbReference type="InterPro" id="IPR007604">
    <property type="entry name" value="CP2"/>
</dbReference>
<feature type="region of interest" description="Disordered" evidence="7">
    <location>
        <begin position="670"/>
        <end position="690"/>
    </location>
</feature>
<sequence length="857" mass="97713">MDYNQKFTSDLDDINVDELLKFCRKLHSENDIDKNDKPSCSGNEEVPGDLKSFFEHPLTTNRQESGNALLHEYQNFGKIREEEASSSSFDSLSKGNFEKNKNCLVLLTDQFLNKDERLASPISSPQTVHDDEFAEVKQENEKEYLDFCMERMDCPTTEIPVSLSVDIPPTSDVCCTTANSIQSLINSSGMAGSRQTLQSVIEAITQRRINKAENISLREALEMTNNNEQLSLVCPAEAEGKPQNTLIKRRPGHKGRKIAKKGKSLNNLTRNQNGNYPLPENESSLVYPDMFYPYPGVSPVLVLPDKFLIKSEAPPSPVANQTINTYSEQPSYVYTTSPNPVFNFEEQRRTSMTSTSSLSIDNFLSDFSEKILSPESDTSMDFTFKAGNRTIEALSNKIRKRQQSRTESESGEEIGKRICLRALSNDEGISMKSPDSGYNEACSSPTDSVTYDDYEKHRNPFSHVMPNSPIYKENSSFTHIAKLENDMSGYQFFLEAPISTSQKLDEDRMTYLNKGAFYDLSLELHQNLTNRPIPIHDVKSIVQVVFRQGIKGVLNEDEAWKFWHSRQHSSKTRVLDVDINNSKGFSIKSIEEIANNGIAVRWNPKAGKAMIHIAINCLSTDFSYQKGIKGLPLHILIDTFEDEKSDFPFHRAYCQVKTFCDKGAERKARDEERRRLARNKAPAGSRHKPKIEDSKICHPYCERSFFYSMRNLYFKPILFKPNLSTNLTNEYVKDMDIGLDSFHNLDVYNGATLLTEDSSRVLLYVRERQETVFTPLHLADSSVNSLKEAIEKKYSISSTKVHNIYRRSRKGIIAKMDDDLLKHYCNESTFLISLIRLTEEQNPDFCYYNVTLTEIDE</sequence>
<dbReference type="PANTHER" id="PTHR11037">
    <property type="entry name" value="TRANSCRIPTION FACTOR CP2"/>
    <property type="match status" value="1"/>
</dbReference>
<dbReference type="GO" id="GO:0000978">
    <property type="term" value="F:RNA polymerase II cis-regulatory region sequence-specific DNA binding"/>
    <property type="evidence" value="ECO:0007669"/>
    <property type="project" value="TreeGrafter"/>
</dbReference>
<dbReference type="InterPro" id="IPR040167">
    <property type="entry name" value="TF_CP2-like"/>
</dbReference>
<evidence type="ECO:0000256" key="1">
    <source>
        <dbReference type="ARBA" id="ARBA00004123"/>
    </source>
</evidence>
<organism evidence="9 10">
    <name type="scientific">Dimorphilus gyrociliatus</name>
    <dbReference type="NCBI Taxonomy" id="2664684"/>
    <lineage>
        <taxon>Eukaryota</taxon>
        <taxon>Metazoa</taxon>
        <taxon>Spiralia</taxon>
        <taxon>Lophotrochozoa</taxon>
        <taxon>Annelida</taxon>
        <taxon>Polychaeta</taxon>
        <taxon>Polychaeta incertae sedis</taxon>
        <taxon>Dinophilidae</taxon>
        <taxon>Dimorphilus</taxon>
    </lineage>
</organism>
<keyword evidence="10" id="KW-1185">Reference proteome</keyword>
<evidence type="ECO:0000313" key="9">
    <source>
        <dbReference type="EMBL" id="CAD5111812.1"/>
    </source>
</evidence>
<proteinExistence type="predicted"/>
<evidence type="ECO:0000313" key="10">
    <source>
        <dbReference type="Proteomes" id="UP000549394"/>
    </source>
</evidence>
<evidence type="ECO:0000256" key="6">
    <source>
        <dbReference type="PROSITE-ProRule" id="PRU01313"/>
    </source>
</evidence>
<dbReference type="OrthoDB" id="7680836at2759"/>
<evidence type="ECO:0000259" key="8">
    <source>
        <dbReference type="PROSITE" id="PS51968"/>
    </source>
</evidence>
<evidence type="ECO:0000256" key="3">
    <source>
        <dbReference type="ARBA" id="ARBA00023125"/>
    </source>
</evidence>
<comment type="subcellular location">
    <subcellularLocation>
        <location evidence="1 6">Nucleus</location>
    </subcellularLocation>
</comment>
<evidence type="ECO:0000256" key="2">
    <source>
        <dbReference type="ARBA" id="ARBA00023015"/>
    </source>
</evidence>
<comment type="caution">
    <text evidence="9">The sequence shown here is derived from an EMBL/GenBank/DDBJ whole genome shotgun (WGS) entry which is preliminary data.</text>
</comment>
<accession>A0A7I8V806</accession>
<dbReference type="AlphaFoldDB" id="A0A7I8V806"/>
<evidence type="ECO:0000256" key="7">
    <source>
        <dbReference type="SAM" id="MobiDB-lite"/>
    </source>
</evidence>
<protein>
    <submittedName>
        <fullName evidence="9">DgyrCDS1083</fullName>
    </submittedName>
</protein>
<gene>
    <name evidence="9" type="ORF">DGYR_LOCUS1044</name>
</gene>
<reference evidence="9 10" key="1">
    <citation type="submission" date="2020-08" db="EMBL/GenBank/DDBJ databases">
        <authorList>
            <person name="Hejnol A."/>
        </authorList>
    </citation>
    <scope>NUCLEOTIDE SEQUENCE [LARGE SCALE GENOMIC DNA]</scope>
</reference>
<keyword evidence="5 6" id="KW-0539">Nucleus</keyword>
<dbReference type="EMBL" id="CAJFCJ010000002">
    <property type="protein sequence ID" value="CAD5111812.1"/>
    <property type="molecule type" value="Genomic_DNA"/>
</dbReference>
<dbReference type="PANTHER" id="PTHR11037:SF20">
    <property type="entry name" value="PROTEIN GRAINYHEAD"/>
    <property type="match status" value="1"/>
</dbReference>
<dbReference type="GO" id="GO:0001228">
    <property type="term" value="F:DNA-binding transcription activator activity, RNA polymerase II-specific"/>
    <property type="evidence" value="ECO:0007669"/>
    <property type="project" value="TreeGrafter"/>
</dbReference>
<evidence type="ECO:0000256" key="5">
    <source>
        <dbReference type="ARBA" id="ARBA00023242"/>
    </source>
</evidence>
<evidence type="ECO:0000256" key="4">
    <source>
        <dbReference type="ARBA" id="ARBA00023163"/>
    </source>
</evidence>
<dbReference type="Proteomes" id="UP000549394">
    <property type="component" value="Unassembled WGS sequence"/>
</dbReference>